<evidence type="ECO:0000313" key="1">
    <source>
        <dbReference type="EMBL" id="KIK27548.1"/>
    </source>
</evidence>
<dbReference type="Proteomes" id="UP000054018">
    <property type="component" value="Unassembled WGS sequence"/>
</dbReference>
<name>A0A0D0A682_9AGAM</name>
<feature type="non-terminal residue" evidence="1">
    <location>
        <position position="64"/>
    </location>
</feature>
<reference evidence="1 2" key="1">
    <citation type="submission" date="2014-04" db="EMBL/GenBank/DDBJ databases">
        <authorList>
            <consortium name="DOE Joint Genome Institute"/>
            <person name="Kuo A."/>
            <person name="Kohler A."/>
            <person name="Costa M.D."/>
            <person name="Nagy L.G."/>
            <person name="Floudas D."/>
            <person name="Copeland A."/>
            <person name="Barry K.W."/>
            <person name="Cichocki N."/>
            <person name="Veneault-Fourrey C."/>
            <person name="LaButti K."/>
            <person name="Lindquist E.A."/>
            <person name="Lipzen A."/>
            <person name="Lundell T."/>
            <person name="Morin E."/>
            <person name="Murat C."/>
            <person name="Sun H."/>
            <person name="Tunlid A."/>
            <person name="Henrissat B."/>
            <person name="Grigoriev I.V."/>
            <person name="Hibbett D.S."/>
            <person name="Martin F."/>
            <person name="Nordberg H.P."/>
            <person name="Cantor M.N."/>
            <person name="Hua S.X."/>
        </authorList>
    </citation>
    <scope>NUCLEOTIDE SEQUENCE [LARGE SCALE GENOMIC DNA]</scope>
    <source>
        <strain evidence="1 2">441</strain>
    </source>
</reference>
<sequence>MTFLIGRQYLHRLHFFPLLPLLQNVTQDSPKGQWLCQTSAPSPHVSDVPLPPFTDTALGIADRV</sequence>
<proteinExistence type="predicted"/>
<gene>
    <name evidence="1" type="ORF">PISMIDRAFT_674932</name>
</gene>
<evidence type="ECO:0000313" key="2">
    <source>
        <dbReference type="Proteomes" id="UP000054018"/>
    </source>
</evidence>
<organism evidence="1 2">
    <name type="scientific">Pisolithus microcarpus 441</name>
    <dbReference type="NCBI Taxonomy" id="765257"/>
    <lineage>
        <taxon>Eukaryota</taxon>
        <taxon>Fungi</taxon>
        <taxon>Dikarya</taxon>
        <taxon>Basidiomycota</taxon>
        <taxon>Agaricomycotina</taxon>
        <taxon>Agaricomycetes</taxon>
        <taxon>Agaricomycetidae</taxon>
        <taxon>Boletales</taxon>
        <taxon>Sclerodermatineae</taxon>
        <taxon>Pisolithaceae</taxon>
        <taxon>Pisolithus</taxon>
    </lineage>
</organism>
<dbReference type="EMBL" id="KN833696">
    <property type="protein sequence ID" value="KIK27548.1"/>
    <property type="molecule type" value="Genomic_DNA"/>
</dbReference>
<reference evidence="2" key="2">
    <citation type="submission" date="2015-01" db="EMBL/GenBank/DDBJ databases">
        <title>Evolutionary Origins and Diversification of the Mycorrhizal Mutualists.</title>
        <authorList>
            <consortium name="DOE Joint Genome Institute"/>
            <consortium name="Mycorrhizal Genomics Consortium"/>
            <person name="Kohler A."/>
            <person name="Kuo A."/>
            <person name="Nagy L.G."/>
            <person name="Floudas D."/>
            <person name="Copeland A."/>
            <person name="Barry K.W."/>
            <person name="Cichocki N."/>
            <person name="Veneault-Fourrey C."/>
            <person name="LaButti K."/>
            <person name="Lindquist E.A."/>
            <person name="Lipzen A."/>
            <person name="Lundell T."/>
            <person name="Morin E."/>
            <person name="Murat C."/>
            <person name="Riley R."/>
            <person name="Ohm R."/>
            <person name="Sun H."/>
            <person name="Tunlid A."/>
            <person name="Henrissat B."/>
            <person name="Grigoriev I.V."/>
            <person name="Hibbett D.S."/>
            <person name="Martin F."/>
        </authorList>
    </citation>
    <scope>NUCLEOTIDE SEQUENCE [LARGE SCALE GENOMIC DNA]</scope>
    <source>
        <strain evidence="2">441</strain>
    </source>
</reference>
<keyword evidence="2" id="KW-1185">Reference proteome</keyword>
<accession>A0A0D0A682</accession>
<protein>
    <submittedName>
        <fullName evidence="1">Uncharacterized protein</fullName>
    </submittedName>
</protein>
<dbReference type="AlphaFoldDB" id="A0A0D0A682"/>
<dbReference type="HOGENOM" id="CLU_2873938_0_0_1"/>